<dbReference type="InterPro" id="IPR001229">
    <property type="entry name" value="Jacalin-like_lectin_dom"/>
</dbReference>
<dbReference type="Gene3D" id="2.100.10.30">
    <property type="entry name" value="Jacalin-like lectin domain"/>
    <property type="match status" value="1"/>
</dbReference>
<evidence type="ECO:0000313" key="4">
    <source>
        <dbReference type="EMBL" id="KAG2241651.1"/>
    </source>
</evidence>
<comment type="caution">
    <text evidence="4">The sequence shown here is derived from an EMBL/GenBank/DDBJ whole genome shotgun (WGS) entry which is preliminary data.</text>
</comment>
<keyword evidence="5" id="KW-1185">Reference proteome</keyword>
<dbReference type="InterPro" id="IPR036404">
    <property type="entry name" value="Jacalin-like_lectin_dom_sf"/>
</dbReference>
<gene>
    <name evidence="4" type="ORF">Bca52824_090224</name>
</gene>
<feature type="domain" description="Jacalin-type lectin" evidence="3">
    <location>
        <begin position="34"/>
        <end position="146"/>
    </location>
</feature>
<dbReference type="Proteomes" id="UP000886595">
    <property type="component" value="Unassembled WGS sequence"/>
</dbReference>
<organism evidence="4 5">
    <name type="scientific">Brassica carinata</name>
    <name type="common">Ethiopian mustard</name>
    <name type="synonym">Abyssinian cabbage</name>
    <dbReference type="NCBI Taxonomy" id="52824"/>
    <lineage>
        <taxon>Eukaryota</taxon>
        <taxon>Viridiplantae</taxon>
        <taxon>Streptophyta</taxon>
        <taxon>Embryophyta</taxon>
        <taxon>Tracheophyta</taxon>
        <taxon>Spermatophyta</taxon>
        <taxon>Magnoliopsida</taxon>
        <taxon>eudicotyledons</taxon>
        <taxon>Gunneridae</taxon>
        <taxon>Pentapetalae</taxon>
        <taxon>rosids</taxon>
        <taxon>malvids</taxon>
        <taxon>Brassicales</taxon>
        <taxon>Brassicaceae</taxon>
        <taxon>Brassiceae</taxon>
        <taxon>Brassica</taxon>
    </lineage>
</organism>
<evidence type="ECO:0000256" key="2">
    <source>
        <dbReference type="ARBA" id="ARBA00022734"/>
    </source>
</evidence>
<protein>
    <recommendedName>
        <fullName evidence="3">Jacalin-type lectin domain-containing protein</fullName>
    </recommendedName>
</protein>
<accession>A0A8X7THW0</accession>
<sequence>MVEDHPHHRTYFPSLVQVPTFTMSGREPVDSCFTLPRGVQASNGAGNEWDDGFFDRVEKIYIRGSDLGCVFAKFDYIKDNTTVAGAGHWNATTLIPELEDNRIVGRGLNQAPKHTRPDLENGEVFFSFDYAQDYSDYFTSSKENAC</sequence>
<proteinExistence type="inferred from homology"/>
<dbReference type="SUPFAM" id="SSF51101">
    <property type="entry name" value="Mannose-binding lectins"/>
    <property type="match status" value="1"/>
</dbReference>
<evidence type="ECO:0000313" key="5">
    <source>
        <dbReference type="Proteomes" id="UP000886595"/>
    </source>
</evidence>
<keyword evidence="2" id="KW-0430">Lectin</keyword>
<dbReference type="PROSITE" id="PS51752">
    <property type="entry name" value="JACALIN_LECTIN"/>
    <property type="match status" value="1"/>
</dbReference>
<name>A0A8X7THW0_BRACI</name>
<comment type="similarity">
    <text evidence="1">Belongs to the jacalin lectin family.</text>
</comment>
<evidence type="ECO:0000259" key="3">
    <source>
        <dbReference type="PROSITE" id="PS51752"/>
    </source>
</evidence>
<dbReference type="EMBL" id="JAAMPC010000864">
    <property type="protein sequence ID" value="KAG2241651.1"/>
    <property type="molecule type" value="Genomic_DNA"/>
</dbReference>
<dbReference type="AlphaFoldDB" id="A0A8X7THW0"/>
<dbReference type="OrthoDB" id="1031238at2759"/>
<evidence type="ECO:0000256" key="1">
    <source>
        <dbReference type="ARBA" id="ARBA00006568"/>
    </source>
</evidence>
<reference evidence="4 5" key="1">
    <citation type="submission" date="2020-02" db="EMBL/GenBank/DDBJ databases">
        <authorList>
            <person name="Ma Q."/>
            <person name="Huang Y."/>
            <person name="Song X."/>
            <person name="Pei D."/>
        </authorList>
    </citation>
    <scope>NUCLEOTIDE SEQUENCE [LARGE SCALE GENOMIC DNA]</scope>
    <source>
        <strain evidence="4">Sxm20200214</strain>
        <tissue evidence="4">Leaf</tissue>
    </source>
</reference>
<dbReference type="GO" id="GO:0030246">
    <property type="term" value="F:carbohydrate binding"/>
    <property type="evidence" value="ECO:0007669"/>
    <property type="project" value="UniProtKB-KW"/>
</dbReference>